<gene>
    <name evidence="1" type="ORF">AJ79_05580</name>
</gene>
<dbReference type="AlphaFoldDB" id="A0A2B7XDX1"/>
<protein>
    <submittedName>
        <fullName evidence="1">Uncharacterized protein</fullName>
    </submittedName>
</protein>
<evidence type="ECO:0000313" key="1">
    <source>
        <dbReference type="EMBL" id="PGH09854.1"/>
    </source>
</evidence>
<comment type="caution">
    <text evidence="1">The sequence shown here is derived from an EMBL/GenBank/DDBJ whole genome shotgun (WGS) entry which is preliminary data.</text>
</comment>
<dbReference type="EMBL" id="PDNB01000090">
    <property type="protein sequence ID" value="PGH09854.1"/>
    <property type="molecule type" value="Genomic_DNA"/>
</dbReference>
<dbReference type="OrthoDB" id="10552193at2759"/>
<keyword evidence="2" id="KW-1185">Reference proteome</keyword>
<name>A0A2B7XDX1_9EURO</name>
<proteinExistence type="predicted"/>
<accession>A0A2B7XDX1</accession>
<sequence>MGRRPKFHQRWFGGMFDGKKFCCDNGTEWELGEKISEKDTYNPFPLRKGKPAEAEAQAVYHCRQIVGQCWPSCHSQDPDASPSRVSP</sequence>
<organism evidence="1 2">
    <name type="scientific">Helicocarpus griseus UAMH5409</name>
    <dbReference type="NCBI Taxonomy" id="1447875"/>
    <lineage>
        <taxon>Eukaryota</taxon>
        <taxon>Fungi</taxon>
        <taxon>Dikarya</taxon>
        <taxon>Ascomycota</taxon>
        <taxon>Pezizomycotina</taxon>
        <taxon>Eurotiomycetes</taxon>
        <taxon>Eurotiomycetidae</taxon>
        <taxon>Onygenales</taxon>
        <taxon>Ajellomycetaceae</taxon>
        <taxon>Helicocarpus</taxon>
    </lineage>
</organism>
<dbReference type="Proteomes" id="UP000223968">
    <property type="component" value="Unassembled WGS sequence"/>
</dbReference>
<evidence type="ECO:0000313" key="2">
    <source>
        <dbReference type="Proteomes" id="UP000223968"/>
    </source>
</evidence>
<reference evidence="1 2" key="1">
    <citation type="submission" date="2017-10" db="EMBL/GenBank/DDBJ databases">
        <title>Comparative genomics in systemic dimorphic fungi from Ajellomycetaceae.</title>
        <authorList>
            <person name="Munoz J.F."/>
            <person name="Mcewen J.G."/>
            <person name="Clay O.K."/>
            <person name="Cuomo C.A."/>
        </authorList>
    </citation>
    <scope>NUCLEOTIDE SEQUENCE [LARGE SCALE GENOMIC DNA]</scope>
    <source>
        <strain evidence="1 2">UAMH5409</strain>
    </source>
</reference>